<proteinExistence type="predicted"/>
<sequence>MKKKCSSGCQRIPIEKIPKKGHLQVTFSKRRWGLFKKASELCTLCGVEIAIIVFSPADKAFSFGHPEVESVIDSYVTPNSSLESNLGNGHQLVEAHRGANIRNLNMQLTQIVDELEMEKRHGEELDRMWKTRQRQFWWEIPVNELGLQELQHLVFSLEELKNSVAKYATQIMLMDQTTLAPPITGPRPSGFGPYDVFDNKHAEIYPNNPNLNFPY</sequence>
<dbReference type="PANTHER" id="PTHR11945:SF629">
    <property type="entry name" value="OS02G0164450 PROTEIN"/>
    <property type="match status" value="1"/>
</dbReference>
<dbReference type="OMA" id="HRGANIR"/>
<dbReference type="Pfam" id="PF00319">
    <property type="entry name" value="SRF-TF"/>
    <property type="match status" value="1"/>
</dbReference>
<evidence type="ECO:0000259" key="6">
    <source>
        <dbReference type="PROSITE" id="PS50066"/>
    </source>
</evidence>
<evidence type="ECO:0000256" key="4">
    <source>
        <dbReference type="ARBA" id="ARBA00023163"/>
    </source>
</evidence>
<keyword evidence="8" id="KW-1185">Reference proteome</keyword>
<name>V7CJX3_PHAVU</name>
<keyword evidence="2" id="KW-0805">Transcription regulation</keyword>
<dbReference type="Gene3D" id="6.10.140.920">
    <property type="match status" value="1"/>
</dbReference>
<keyword evidence="4" id="KW-0804">Transcription</keyword>
<protein>
    <recommendedName>
        <fullName evidence="6">MADS-box domain-containing protein</fullName>
    </recommendedName>
</protein>
<dbReference type="PROSITE" id="PS50066">
    <property type="entry name" value="MADS_BOX_2"/>
    <property type="match status" value="1"/>
</dbReference>
<evidence type="ECO:0000256" key="1">
    <source>
        <dbReference type="ARBA" id="ARBA00004123"/>
    </source>
</evidence>
<dbReference type="Gramene" id="ESW29181">
    <property type="protein sequence ID" value="ESW29181"/>
    <property type="gene ID" value="PHAVU_002G049800g"/>
</dbReference>
<dbReference type="InterPro" id="IPR036879">
    <property type="entry name" value="TF_MADSbox_sf"/>
</dbReference>
<evidence type="ECO:0000313" key="8">
    <source>
        <dbReference type="Proteomes" id="UP000000226"/>
    </source>
</evidence>
<evidence type="ECO:0000256" key="5">
    <source>
        <dbReference type="ARBA" id="ARBA00023242"/>
    </source>
</evidence>
<dbReference type="SMR" id="V7CJX3"/>
<dbReference type="Proteomes" id="UP000000226">
    <property type="component" value="Chromosome 2"/>
</dbReference>
<dbReference type="GO" id="GO:0046983">
    <property type="term" value="F:protein dimerization activity"/>
    <property type="evidence" value="ECO:0007669"/>
    <property type="project" value="InterPro"/>
</dbReference>
<dbReference type="InterPro" id="IPR002100">
    <property type="entry name" value="TF_MADSbox"/>
</dbReference>
<dbReference type="GO" id="GO:0000981">
    <property type="term" value="F:DNA-binding transcription factor activity, RNA polymerase II-specific"/>
    <property type="evidence" value="ECO:0007669"/>
    <property type="project" value="TreeGrafter"/>
</dbReference>
<keyword evidence="5" id="KW-0539">Nucleus</keyword>
<evidence type="ECO:0000256" key="3">
    <source>
        <dbReference type="ARBA" id="ARBA00023125"/>
    </source>
</evidence>
<dbReference type="AlphaFoldDB" id="V7CJX3"/>
<dbReference type="EMBL" id="CM002289">
    <property type="protein sequence ID" value="ESW29181.1"/>
    <property type="molecule type" value="Genomic_DNA"/>
</dbReference>
<dbReference type="SMART" id="SM00432">
    <property type="entry name" value="MADS"/>
    <property type="match status" value="1"/>
</dbReference>
<organism evidence="7 8">
    <name type="scientific">Phaseolus vulgaris</name>
    <name type="common">Kidney bean</name>
    <name type="synonym">French bean</name>
    <dbReference type="NCBI Taxonomy" id="3885"/>
    <lineage>
        <taxon>Eukaryota</taxon>
        <taxon>Viridiplantae</taxon>
        <taxon>Streptophyta</taxon>
        <taxon>Embryophyta</taxon>
        <taxon>Tracheophyta</taxon>
        <taxon>Spermatophyta</taxon>
        <taxon>Magnoliopsida</taxon>
        <taxon>eudicotyledons</taxon>
        <taxon>Gunneridae</taxon>
        <taxon>Pentapetalae</taxon>
        <taxon>rosids</taxon>
        <taxon>fabids</taxon>
        <taxon>Fabales</taxon>
        <taxon>Fabaceae</taxon>
        <taxon>Papilionoideae</taxon>
        <taxon>50 kb inversion clade</taxon>
        <taxon>NPAAA clade</taxon>
        <taxon>indigoferoid/millettioid clade</taxon>
        <taxon>Phaseoleae</taxon>
        <taxon>Phaseolus</taxon>
    </lineage>
</organism>
<dbReference type="PRINTS" id="PR00404">
    <property type="entry name" value="MADSDOMAIN"/>
</dbReference>
<evidence type="ECO:0000256" key="2">
    <source>
        <dbReference type="ARBA" id="ARBA00023015"/>
    </source>
</evidence>
<feature type="domain" description="MADS-box" evidence="6">
    <location>
        <begin position="7"/>
        <end position="67"/>
    </location>
</feature>
<accession>V7CJX3</accession>
<dbReference type="SUPFAM" id="SSF55455">
    <property type="entry name" value="SRF-like"/>
    <property type="match status" value="1"/>
</dbReference>
<dbReference type="PANTHER" id="PTHR11945">
    <property type="entry name" value="MADS BOX PROTEIN"/>
    <property type="match status" value="1"/>
</dbReference>
<dbReference type="GO" id="GO:0000978">
    <property type="term" value="F:RNA polymerase II cis-regulatory region sequence-specific DNA binding"/>
    <property type="evidence" value="ECO:0007669"/>
    <property type="project" value="TreeGrafter"/>
</dbReference>
<reference evidence="8" key="1">
    <citation type="journal article" date="2014" name="Nat. Genet.">
        <title>A reference genome for common bean and genome-wide analysis of dual domestications.</title>
        <authorList>
            <person name="Schmutz J."/>
            <person name="McClean P.E."/>
            <person name="Mamidi S."/>
            <person name="Wu G.A."/>
            <person name="Cannon S.B."/>
            <person name="Grimwood J."/>
            <person name="Jenkins J."/>
            <person name="Shu S."/>
            <person name="Song Q."/>
            <person name="Chavarro C."/>
            <person name="Torres-Torres M."/>
            <person name="Geffroy V."/>
            <person name="Moghaddam S.M."/>
            <person name="Gao D."/>
            <person name="Abernathy B."/>
            <person name="Barry K."/>
            <person name="Blair M."/>
            <person name="Brick M.A."/>
            <person name="Chovatia M."/>
            <person name="Gepts P."/>
            <person name="Goodstein D.M."/>
            <person name="Gonzales M."/>
            <person name="Hellsten U."/>
            <person name="Hyten D.L."/>
            <person name="Jia G."/>
            <person name="Kelly J.D."/>
            <person name="Kudrna D."/>
            <person name="Lee R."/>
            <person name="Richard M.M."/>
            <person name="Miklas P.N."/>
            <person name="Osorno J.M."/>
            <person name="Rodrigues J."/>
            <person name="Thareau V."/>
            <person name="Urrea C.A."/>
            <person name="Wang M."/>
            <person name="Yu Y."/>
            <person name="Zhang M."/>
            <person name="Wing R.A."/>
            <person name="Cregan P.B."/>
            <person name="Rokhsar D.S."/>
            <person name="Jackson S.A."/>
        </authorList>
    </citation>
    <scope>NUCLEOTIDE SEQUENCE [LARGE SCALE GENOMIC DNA]</scope>
    <source>
        <strain evidence="8">cv. G19833</strain>
    </source>
</reference>
<dbReference type="eggNOG" id="KOG0014">
    <property type="taxonomic scope" value="Eukaryota"/>
</dbReference>
<dbReference type="FunFam" id="3.40.1810.10:FF:000006">
    <property type="entry name" value="Agamous-like MADS-box protein AGL62"/>
    <property type="match status" value="1"/>
</dbReference>
<dbReference type="OrthoDB" id="1898716at2759"/>
<evidence type="ECO:0000313" key="7">
    <source>
        <dbReference type="EMBL" id="ESW29181.1"/>
    </source>
</evidence>
<dbReference type="GO" id="GO:0005634">
    <property type="term" value="C:nucleus"/>
    <property type="evidence" value="ECO:0007669"/>
    <property type="project" value="UniProtKB-SubCell"/>
</dbReference>
<gene>
    <name evidence="7" type="ORF">PHAVU_002G049800g</name>
</gene>
<keyword evidence="3" id="KW-0238">DNA-binding</keyword>
<dbReference type="Gene3D" id="3.40.1810.10">
    <property type="entry name" value="Transcription factor, MADS-box"/>
    <property type="match status" value="1"/>
</dbReference>
<comment type="subcellular location">
    <subcellularLocation>
        <location evidence="1">Nucleus</location>
    </subcellularLocation>
</comment>